<dbReference type="PANTHER" id="PTHR43592:SF24">
    <property type="entry name" value="CAAX AMINO TERMINAL PROTEASE FAMILY PROTEIN"/>
    <property type="match status" value="1"/>
</dbReference>
<evidence type="ECO:0000313" key="3">
    <source>
        <dbReference type="Proteomes" id="UP001345219"/>
    </source>
</evidence>
<dbReference type="EMBL" id="JAXIOK010000005">
    <property type="protein sequence ID" value="KAK4770692.1"/>
    <property type="molecule type" value="Genomic_DNA"/>
</dbReference>
<reference evidence="2 3" key="1">
    <citation type="journal article" date="2023" name="Hortic Res">
        <title>Pangenome of water caltrop reveals structural variations and asymmetric subgenome divergence after allopolyploidization.</title>
        <authorList>
            <person name="Zhang X."/>
            <person name="Chen Y."/>
            <person name="Wang L."/>
            <person name="Yuan Y."/>
            <person name="Fang M."/>
            <person name="Shi L."/>
            <person name="Lu R."/>
            <person name="Comes H.P."/>
            <person name="Ma Y."/>
            <person name="Chen Y."/>
            <person name="Huang G."/>
            <person name="Zhou Y."/>
            <person name="Zheng Z."/>
            <person name="Qiu Y."/>
        </authorList>
    </citation>
    <scope>NUCLEOTIDE SEQUENCE [LARGE SCALE GENOMIC DNA]</scope>
    <source>
        <tissue evidence="2">Roots</tissue>
    </source>
</reference>
<dbReference type="PANTHER" id="PTHR43592">
    <property type="entry name" value="CAAX AMINO TERMINAL PROTEASE"/>
    <property type="match status" value="1"/>
</dbReference>
<feature type="transmembrane region" description="Helical" evidence="1">
    <location>
        <begin position="57"/>
        <end position="80"/>
    </location>
</feature>
<keyword evidence="3" id="KW-1185">Reference proteome</keyword>
<proteinExistence type="predicted"/>
<dbReference type="Proteomes" id="UP001345219">
    <property type="component" value="Chromosome 24"/>
</dbReference>
<evidence type="ECO:0000256" key="1">
    <source>
        <dbReference type="SAM" id="Phobius"/>
    </source>
</evidence>
<evidence type="ECO:0000313" key="2">
    <source>
        <dbReference type="EMBL" id="KAK4770692.1"/>
    </source>
</evidence>
<gene>
    <name evidence="2" type="ORF">SAY87_031224</name>
</gene>
<dbReference type="AlphaFoldDB" id="A0AAN7KX54"/>
<organism evidence="2 3">
    <name type="scientific">Trapa incisa</name>
    <dbReference type="NCBI Taxonomy" id="236973"/>
    <lineage>
        <taxon>Eukaryota</taxon>
        <taxon>Viridiplantae</taxon>
        <taxon>Streptophyta</taxon>
        <taxon>Embryophyta</taxon>
        <taxon>Tracheophyta</taxon>
        <taxon>Spermatophyta</taxon>
        <taxon>Magnoliopsida</taxon>
        <taxon>eudicotyledons</taxon>
        <taxon>Gunneridae</taxon>
        <taxon>Pentapetalae</taxon>
        <taxon>rosids</taxon>
        <taxon>malvids</taxon>
        <taxon>Myrtales</taxon>
        <taxon>Lythraceae</taxon>
        <taxon>Trapa</taxon>
    </lineage>
</organism>
<comment type="caution">
    <text evidence="2">The sequence shown here is derived from an EMBL/GenBank/DDBJ whole genome shotgun (WGS) entry which is preliminary data.</text>
</comment>
<name>A0AAN7KX54_9MYRT</name>
<keyword evidence="1" id="KW-0812">Transmembrane</keyword>
<sequence>MSHLIEILNVSLMDVNCGKFCASDMLVILLKRDVLLRAIGSPWSVPWTWTAETVLKVMVLCLATFWFIGTWLVPFAAHMAGFNKEAMSSFRAIKGSWHLDLVLGCLMFPIVNRLSQFILDIVPLLPSTPLTLSNIEQSIFARDQVAMALYAVVVTVPLCGRKLFSELSGCPVRMP</sequence>
<accession>A0AAN7KX54</accession>
<keyword evidence="1" id="KW-1133">Transmembrane helix</keyword>
<keyword evidence="1" id="KW-0472">Membrane</keyword>
<protein>
    <submittedName>
        <fullName evidence="2">Uncharacterized protein</fullName>
    </submittedName>
</protein>